<feature type="region of interest" description="Disordered" evidence="1">
    <location>
        <begin position="1"/>
        <end position="125"/>
    </location>
</feature>
<name>A0A7N9CYX1_MACFA</name>
<organism evidence="3 4">
    <name type="scientific">Macaca fascicularis</name>
    <name type="common">Crab-eating macaque</name>
    <name type="synonym">Cynomolgus monkey</name>
    <dbReference type="NCBI Taxonomy" id="9541"/>
    <lineage>
        <taxon>Eukaryota</taxon>
        <taxon>Metazoa</taxon>
        <taxon>Chordata</taxon>
        <taxon>Craniata</taxon>
        <taxon>Vertebrata</taxon>
        <taxon>Euteleostomi</taxon>
        <taxon>Mammalia</taxon>
        <taxon>Eutheria</taxon>
        <taxon>Euarchontoglires</taxon>
        <taxon>Primates</taxon>
        <taxon>Haplorrhini</taxon>
        <taxon>Catarrhini</taxon>
        <taxon>Cercopithecidae</taxon>
        <taxon>Cercopithecinae</taxon>
        <taxon>Macaca</taxon>
    </lineage>
</organism>
<sequence>VSRVGGGDGAGSGRGSRSGDWWPWRLRSGRSPASRSRSARSPAGGASPGSGRRPPAAAPCGASCGPGPRRTPSTAPPGPPRRSGSAPRRAARTAAPRAPRPAPAAARCPPGPPAAGWGGSPRAGRAPALRTGVDAALRDVRLLAELGDAPEAEAVTAVHADRLLQEIQAHGAPRLLAQPLPGRPRGHGQPPRVAALPAARTVSPSRSARGGAHAAGKQAPVGGVRWPQFKSSDEPHPVKSHHSGAPNVGGKINVMVPPTPATHTPRKLGISNWNPSSSPIFTVSRFGELLHSLLPSIFFWFVFLFLFFERESRSVAQAGVQWQDLGSLQPLPPGFKRFSSLSLPSTRDYRRPPPCPANFCIF</sequence>
<keyword evidence="2" id="KW-0812">Transmembrane</keyword>
<accession>A0A7N9CYX1</accession>
<keyword evidence="2" id="KW-0472">Membrane</keyword>
<dbReference type="AlphaFoldDB" id="A0A7N9CYX1"/>
<evidence type="ECO:0000313" key="3">
    <source>
        <dbReference type="Ensembl" id="ENSMFAP00000057764.1"/>
    </source>
</evidence>
<evidence type="ECO:0000256" key="2">
    <source>
        <dbReference type="SAM" id="Phobius"/>
    </source>
</evidence>
<feature type="compositionally biased region" description="Gly residues" evidence="1">
    <location>
        <begin position="1"/>
        <end position="16"/>
    </location>
</feature>
<protein>
    <submittedName>
        <fullName evidence="3">Uncharacterized protein</fullName>
    </submittedName>
</protein>
<reference evidence="3" key="3">
    <citation type="submission" date="2025-09" db="UniProtKB">
        <authorList>
            <consortium name="Ensembl"/>
        </authorList>
    </citation>
    <scope>IDENTIFICATION</scope>
</reference>
<dbReference type="Proteomes" id="UP000233100">
    <property type="component" value="Chromosome 1"/>
</dbReference>
<reference evidence="3 4" key="1">
    <citation type="submission" date="2013-03" db="EMBL/GenBank/DDBJ databases">
        <authorList>
            <person name="Warren W."/>
            <person name="Wilson R.K."/>
        </authorList>
    </citation>
    <scope>NUCLEOTIDE SEQUENCE</scope>
</reference>
<feature type="compositionally biased region" description="Low complexity" evidence="1">
    <location>
        <begin position="81"/>
        <end position="108"/>
    </location>
</feature>
<keyword evidence="4" id="KW-1185">Reference proteome</keyword>
<evidence type="ECO:0000256" key="1">
    <source>
        <dbReference type="SAM" id="MobiDB-lite"/>
    </source>
</evidence>
<feature type="compositionally biased region" description="Low complexity" evidence="1">
    <location>
        <begin position="29"/>
        <end position="73"/>
    </location>
</feature>
<keyword evidence="2" id="KW-1133">Transmembrane helix</keyword>
<feature type="transmembrane region" description="Helical" evidence="2">
    <location>
        <begin position="289"/>
        <end position="308"/>
    </location>
</feature>
<feature type="region of interest" description="Disordered" evidence="1">
    <location>
        <begin position="201"/>
        <end position="251"/>
    </location>
</feature>
<proteinExistence type="predicted"/>
<dbReference type="GeneTree" id="ENSGT00940000161627"/>
<reference evidence="3" key="2">
    <citation type="submission" date="2025-08" db="UniProtKB">
        <authorList>
            <consortium name="Ensembl"/>
        </authorList>
    </citation>
    <scope>IDENTIFICATION</scope>
</reference>
<evidence type="ECO:0000313" key="4">
    <source>
        <dbReference type="Proteomes" id="UP000233100"/>
    </source>
</evidence>
<feature type="compositionally biased region" description="Low complexity" evidence="1">
    <location>
        <begin position="205"/>
        <end position="216"/>
    </location>
</feature>
<dbReference type="Ensembl" id="ENSMFAT00000080099.1">
    <property type="protein sequence ID" value="ENSMFAP00000057764.1"/>
    <property type="gene ID" value="ENSMFAG00000057563.1"/>
</dbReference>
<dbReference type="PANTHER" id="PTHR46254">
    <property type="entry name" value="PROTEIN GVQW1-RELATED"/>
    <property type="match status" value="1"/>
</dbReference>